<dbReference type="NCBIfam" id="TIGR00188">
    <property type="entry name" value="rnpA"/>
    <property type="match status" value="1"/>
</dbReference>
<evidence type="ECO:0000256" key="1">
    <source>
        <dbReference type="ARBA" id="ARBA00022694"/>
    </source>
</evidence>
<dbReference type="PANTHER" id="PTHR33992">
    <property type="entry name" value="RIBONUCLEASE P PROTEIN COMPONENT"/>
    <property type="match status" value="1"/>
</dbReference>
<dbReference type="InterPro" id="IPR014721">
    <property type="entry name" value="Ribsml_uS5_D2-typ_fold_subgr"/>
</dbReference>
<keyword evidence="9" id="KW-1185">Reference proteome</keyword>
<comment type="subunit">
    <text evidence="6">Consists of a catalytic RNA component (M1 or rnpB) and a protein subunit.</text>
</comment>
<evidence type="ECO:0000256" key="3">
    <source>
        <dbReference type="ARBA" id="ARBA00022759"/>
    </source>
</evidence>
<dbReference type="InterPro" id="IPR020568">
    <property type="entry name" value="Ribosomal_Su5_D2-typ_SF"/>
</dbReference>
<evidence type="ECO:0000256" key="7">
    <source>
        <dbReference type="NCBIfam" id="TIGR00188"/>
    </source>
</evidence>
<evidence type="ECO:0000313" key="8">
    <source>
        <dbReference type="EMBL" id="MDT3766785.1"/>
    </source>
</evidence>
<protein>
    <recommendedName>
        <fullName evidence="6 7">Ribonuclease P protein component</fullName>
        <shortName evidence="6">RNase P protein</shortName>
        <shortName evidence="6">RNaseP protein</shortName>
        <ecNumber evidence="6 7">3.1.26.5</ecNumber>
    </recommendedName>
    <alternativeName>
        <fullName evidence="6">Protein C5</fullName>
    </alternativeName>
</protein>
<dbReference type="InterPro" id="IPR000100">
    <property type="entry name" value="RNase_P"/>
</dbReference>
<evidence type="ECO:0000256" key="4">
    <source>
        <dbReference type="ARBA" id="ARBA00022801"/>
    </source>
</evidence>
<name>A0ABU3I8S9_9ACTO</name>
<accession>A0ABU3I8S9</accession>
<dbReference type="RefSeq" id="WP_313271950.1">
    <property type="nucleotide sequence ID" value="NZ_JASXSX010000001.1"/>
</dbReference>
<dbReference type="PANTHER" id="PTHR33992:SF1">
    <property type="entry name" value="RIBONUCLEASE P PROTEIN COMPONENT"/>
    <property type="match status" value="1"/>
</dbReference>
<organism evidence="8 9">
    <name type="scientific">Gleimia hominis</name>
    <dbReference type="NCBI Taxonomy" id="595468"/>
    <lineage>
        <taxon>Bacteria</taxon>
        <taxon>Bacillati</taxon>
        <taxon>Actinomycetota</taxon>
        <taxon>Actinomycetes</taxon>
        <taxon>Actinomycetales</taxon>
        <taxon>Actinomycetaceae</taxon>
        <taxon>Gleimia</taxon>
    </lineage>
</organism>
<comment type="catalytic activity">
    <reaction evidence="6">
        <text>Endonucleolytic cleavage of RNA, removing 5'-extranucleotides from tRNA precursor.</text>
        <dbReference type="EC" id="3.1.26.5"/>
    </reaction>
</comment>
<comment type="similarity">
    <text evidence="6">Belongs to the RnpA family.</text>
</comment>
<reference evidence="8 9" key="1">
    <citation type="submission" date="2023-06" db="EMBL/GenBank/DDBJ databases">
        <title>Draft genome sequence of Gleimia hominis type strain CCUG 57540T.</title>
        <authorList>
            <person name="Salva-Serra F."/>
            <person name="Cardew S."/>
            <person name="Jensie Markopoulos S."/>
            <person name="Ohlen M."/>
            <person name="Inganas E."/>
            <person name="Svensson-Stadler L."/>
            <person name="Moore E.R.B."/>
        </authorList>
    </citation>
    <scope>NUCLEOTIDE SEQUENCE [LARGE SCALE GENOMIC DNA]</scope>
    <source>
        <strain evidence="8 9">CCUG 57540</strain>
    </source>
</reference>
<dbReference type="HAMAP" id="MF_00227">
    <property type="entry name" value="RNase_P"/>
    <property type="match status" value="1"/>
</dbReference>
<dbReference type="EMBL" id="JASXSX010000001">
    <property type="protein sequence ID" value="MDT3766785.1"/>
    <property type="molecule type" value="Genomic_DNA"/>
</dbReference>
<evidence type="ECO:0000313" key="9">
    <source>
        <dbReference type="Proteomes" id="UP001247542"/>
    </source>
</evidence>
<gene>
    <name evidence="6 8" type="primary">rnpA</name>
    <name evidence="8" type="ORF">QS713_01730</name>
</gene>
<comment type="function">
    <text evidence="6">RNaseP catalyzes the removal of the 5'-leader sequence from pre-tRNA to produce the mature 5'-terminus. It can also cleave other RNA substrates such as 4.5S RNA. The protein component plays an auxiliary but essential role in vivo by binding to the 5'-leader sequence and broadening the substrate specificity of the ribozyme.</text>
</comment>
<dbReference type="GO" id="GO:0004526">
    <property type="term" value="F:ribonuclease P activity"/>
    <property type="evidence" value="ECO:0007669"/>
    <property type="project" value="UniProtKB-EC"/>
</dbReference>
<dbReference type="Pfam" id="PF00825">
    <property type="entry name" value="Ribonuclease_P"/>
    <property type="match status" value="1"/>
</dbReference>
<evidence type="ECO:0000256" key="6">
    <source>
        <dbReference type="HAMAP-Rule" id="MF_00227"/>
    </source>
</evidence>
<dbReference type="Gene3D" id="3.30.230.10">
    <property type="match status" value="1"/>
</dbReference>
<evidence type="ECO:0000256" key="2">
    <source>
        <dbReference type="ARBA" id="ARBA00022722"/>
    </source>
</evidence>
<dbReference type="EC" id="3.1.26.5" evidence="6 7"/>
<dbReference type="Proteomes" id="UP001247542">
    <property type="component" value="Unassembled WGS sequence"/>
</dbReference>
<sequence length="136" mass="15841">MLPAEHRLREPELFRLATRRGRRSGNSELVVHAVTGEEIQGTLVGFVVPKRVYPRAVDRNRTKRQLRHLMRERLVIIPDQTLVVVRALPGIRGRSFAEIETSLDSALTRTLAKLKRFERERMQQMQRNRGELCEAF</sequence>
<keyword evidence="1 6" id="KW-0819">tRNA processing</keyword>
<keyword evidence="4 6" id="KW-0378">Hydrolase</keyword>
<dbReference type="SUPFAM" id="SSF54211">
    <property type="entry name" value="Ribosomal protein S5 domain 2-like"/>
    <property type="match status" value="1"/>
</dbReference>
<comment type="caution">
    <text evidence="8">The sequence shown here is derived from an EMBL/GenBank/DDBJ whole genome shotgun (WGS) entry which is preliminary data.</text>
</comment>
<proteinExistence type="inferred from homology"/>
<keyword evidence="3 6" id="KW-0255">Endonuclease</keyword>
<keyword evidence="5 6" id="KW-0694">RNA-binding</keyword>
<keyword evidence="2 6" id="KW-0540">Nuclease</keyword>
<evidence type="ECO:0000256" key="5">
    <source>
        <dbReference type="ARBA" id="ARBA00022884"/>
    </source>
</evidence>